<evidence type="ECO:0000313" key="2">
    <source>
        <dbReference type="EMBL" id="MDT0684410.1"/>
    </source>
</evidence>
<proteinExistence type="predicted"/>
<reference evidence="2 3" key="1">
    <citation type="submission" date="2023-09" db="EMBL/GenBank/DDBJ databases">
        <authorList>
            <person name="Rey-Velasco X."/>
        </authorList>
    </citation>
    <scope>NUCLEOTIDE SEQUENCE [LARGE SCALE GENOMIC DNA]</scope>
    <source>
        <strain evidence="2 3">F158</strain>
    </source>
</reference>
<sequence>MTLIEELRELERMRLSGGLSKAAYERARERILTSVPDAETDEPEDHALPVRAVDRRGEPGVALLFPAGLAGSATFLLALAGLRCSLSVAGTLALAAITGVILTLWSKPD</sequence>
<accession>A0ABU3DL19</accession>
<feature type="transmembrane region" description="Helical" evidence="1">
    <location>
        <begin position="61"/>
        <end position="80"/>
    </location>
</feature>
<protein>
    <recommendedName>
        <fullName evidence="4">SHOCT domain-containing protein</fullName>
    </recommendedName>
</protein>
<keyword evidence="1" id="KW-0812">Transmembrane</keyword>
<keyword evidence="1" id="KW-0472">Membrane</keyword>
<feature type="transmembrane region" description="Helical" evidence="1">
    <location>
        <begin position="86"/>
        <end position="105"/>
    </location>
</feature>
<name>A0ABU3DL19_9RHOB</name>
<dbReference type="RefSeq" id="WP_311693867.1">
    <property type="nucleotide sequence ID" value="NZ_JAVRHL010000004.1"/>
</dbReference>
<dbReference type="EMBL" id="JAVRHL010000004">
    <property type="protein sequence ID" value="MDT0684410.1"/>
    <property type="molecule type" value="Genomic_DNA"/>
</dbReference>
<dbReference type="Proteomes" id="UP001265259">
    <property type="component" value="Unassembled WGS sequence"/>
</dbReference>
<keyword evidence="3" id="KW-1185">Reference proteome</keyword>
<organism evidence="2 3">
    <name type="scientific">Tropicimonas omnivorans</name>
    <dbReference type="NCBI Taxonomy" id="3075590"/>
    <lineage>
        <taxon>Bacteria</taxon>
        <taxon>Pseudomonadati</taxon>
        <taxon>Pseudomonadota</taxon>
        <taxon>Alphaproteobacteria</taxon>
        <taxon>Rhodobacterales</taxon>
        <taxon>Roseobacteraceae</taxon>
        <taxon>Tropicimonas</taxon>
    </lineage>
</organism>
<comment type="caution">
    <text evidence="2">The sequence shown here is derived from an EMBL/GenBank/DDBJ whole genome shotgun (WGS) entry which is preliminary data.</text>
</comment>
<evidence type="ECO:0000313" key="3">
    <source>
        <dbReference type="Proteomes" id="UP001265259"/>
    </source>
</evidence>
<evidence type="ECO:0008006" key="4">
    <source>
        <dbReference type="Google" id="ProtNLM"/>
    </source>
</evidence>
<evidence type="ECO:0000256" key="1">
    <source>
        <dbReference type="SAM" id="Phobius"/>
    </source>
</evidence>
<keyword evidence="1" id="KW-1133">Transmembrane helix</keyword>
<gene>
    <name evidence="2" type="ORF">RM543_17140</name>
</gene>